<organism evidence="6 7">
    <name type="scientific">Desulfuromonas acetoxidans (strain DSM 684 / 11070)</name>
    <dbReference type="NCBI Taxonomy" id="281689"/>
    <lineage>
        <taxon>Bacteria</taxon>
        <taxon>Pseudomonadati</taxon>
        <taxon>Thermodesulfobacteriota</taxon>
        <taxon>Desulfuromonadia</taxon>
        <taxon>Desulfuromonadales</taxon>
        <taxon>Desulfuromonadaceae</taxon>
        <taxon>Desulfuromonas</taxon>
    </lineage>
</organism>
<dbReference type="AlphaFoldDB" id="Q1K1N8"/>
<dbReference type="PROSITE" id="PS00550">
    <property type="entry name" value="HEMERYTHRINS"/>
    <property type="match status" value="1"/>
</dbReference>
<feature type="domain" description="Hemerythrin-like" evidence="5">
    <location>
        <begin position="12"/>
        <end position="125"/>
    </location>
</feature>
<gene>
    <name evidence="6" type="ORF">Dace_1814</name>
</gene>
<evidence type="ECO:0000256" key="4">
    <source>
        <dbReference type="ARBA" id="ARBA00023004"/>
    </source>
</evidence>
<dbReference type="OrthoDB" id="9774644at2"/>
<evidence type="ECO:0000256" key="1">
    <source>
        <dbReference type="ARBA" id="ARBA00010587"/>
    </source>
</evidence>
<evidence type="ECO:0000313" key="7">
    <source>
        <dbReference type="Proteomes" id="UP000005695"/>
    </source>
</evidence>
<dbReference type="GO" id="GO:0046872">
    <property type="term" value="F:metal ion binding"/>
    <property type="evidence" value="ECO:0007669"/>
    <property type="project" value="UniProtKB-KW"/>
</dbReference>
<reference evidence="6" key="1">
    <citation type="submission" date="2006-05" db="EMBL/GenBank/DDBJ databases">
        <title>Annotation of the draft genome assembly of Desulfuromonas acetoxidans DSM 684.</title>
        <authorList>
            <consortium name="US DOE Joint Genome Institute (JGI-ORNL)"/>
            <person name="Larimer F."/>
            <person name="Land M."/>
            <person name="Hauser L."/>
        </authorList>
    </citation>
    <scope>NUCLEOTIDE SEQUENCE [LARGE SCALE GENOMIC DNA]</scope>
    <source>
        <strain evidence="6">DSM 684</strain>
    </source>
</reference>
<dbReference type="EMBL" id="AAEW02000005">
    <property type="protein sequence ID" value="EAT16350.1"/>
    <property type="molecule type" value="Genomic_DNA"/>
</dbReference>
<dbReference type="NCBIfam" id="TIGR02481">
    <property type="entry name" value="hemeryth_dom"/>
    <property type="match status" value="1"/>
</dbReference>
<dbReference type="InterPro" id="IPR050669">
    <property type="entry name" value="Hemerythrin"/>
</dbReference>
<evidence type="ECO:0000259" key="5">
    <source>
        <dbReference type="Pfam" id="PF01814"/>
    </source>
</evidence>
<evidence type="ECO:0000256" key="3">
    <source>
        <dbReference type="ARBA" id="ARBA00022723"/>
    </source>
</evidence>
<dbReference type="Proteomes" id="UP000005695">
    <property type="component" value="Unassembled WGS sequence"/>
</dbReference>
<keyword evidence="7" id="KW-1185">Reference proteome</keyword>
<dbReference type="GO" id="GO:0005344">
    <property type="term" value="F:oxygen carrier activity"/>
    <property type="evidence" value="ECO:0007669"/>
    <property type="project" value="UniProtKB-KW"/>
</dbReference>
<evidence type="ECO:0000256" key="2">
    <source>
        <dbReference type="ARBA" id="ARBA00022621"/>
    </source>
</evidence>
<dbReference type="InterPro" id="IPR035938">
    <property type="entry name" value="Hemerythrin-like_sf"/>
</dbReference>
<keyword evidence="4" id="KW-0408">Iron</keyword>
<sequence>MALLEWKDRFLTGVDPFDDHHRHLFFLLNKAYEDFESGKLNDSMGGLLNELIDYTIYHFHAEEVWMEEHHFPKHEKHCQEHARFMARISELHVDYLSGQTKINLEVLAFMKNWIEEHIMVSDAEYGRFDKIH</sequence>
<dbReference type="Pfam" id="PF01814">
    <property type="entry name" value="Hemerythrin"/>
    <property type="match status" value="1"/>
</dbReference>
<dbReference type="SUPFAM" id="SSF47188">
    <property type="entry name" value="Hemerythrin-like"/>
    <property type="match status" value="1"/>
</dbReference>
<comment type="similarity">
    <text evidence="1">Belongs to the hemerythrin family.</text>
</comment>
<keyword evidence="2" id="KW-0561">Oxygen transport</keyword>
<dbReference type="InterPro" id="IPR016131">
    <property type="entry name" value="Haemerythrin_Fe_BS"/>
</dbReference>
<keyword evidence="3" id="KW-0479">Metal-binding</keyword>
<comment type="caution">
    <text evidence="6">The sequence shown here is derived from an EMBL/GenBank/DDBJ whole genome shotgun (WGS) entry which is preliminary data.</text>
</comment>
<dbReference type="InterPro" id="IPR012312">
    <property type="entry name" value="Hemerythrin-like"/>
</dbReference>
<proteinExistence type="inferred from homology"/>
<accession>Q1K1N8</accession>
<dbReference type="CDD" id="cd12107">
    <property type="entry name" value="Hemerythrin"/>
    <property type="match status" value="1"/>
</dbReference>
<protein>
    <submittedName>
        <fullName evidence="6">Hemerythrin-like, metal-binding</fullName>
    </submittedName>
</protein>
<keyword evidence="2" id="KW-0813">Transport</keyword>
<reference evidence="6" key="2">
    <citation type="submission" date="2006-05" db="EMBL/GenBank/DDBJ databases">
        <title>Sequencing of the draft genome and assembly of Desulfuromonas acetoxidans DSM 684.</title>
        <authorList>
            <consortium name="US DOE Joint Genome Institute (JGI-PGF)"/>
            <person name="Copeland A."/>
            <person name="Lucas S."/>
            <person name="Lapidus A."/>
            <person name="Barry K."/>
            <person name="Detter J.C."/>
            <person name="Glavina del Rio T."/>
            <person name="Hammon N."/>
            <person name="Israni S."/>
            <person name="Dalin E."/>
            <person name="Tice H."/>
            <person name="Bruce D."/>
            <person name="Pitluck S."/>
            <person name="Richardson P."/>
        </authorList>
    </citation>
    <scope>NUCLEOTIDE SEQUENCE [LARGE SCALE GENOMIC DNA]</scope>
    <source>
        <strain evidence="6">DSM 684</strain>
    </source>
</reference>
<dbReference type="PANTHER" id="PTHR37164:SF1">
    <property type="entry name" value="BACTERIOHEMERYTHRIN"/>
    <property type="match status" value="1"/>
</dbReference>
<dbReference type="RefSeq" id="WP_005998933.1">
    <property type="nucleotide sequence ID" value="NZ_AAEW02000005.1"/>
</dbReference>
<name>Q1K1N8_DESA6</name>
<evidence type="ECO:0000313" key="6">
    <source>
        <dbReference type="EMBL" id="EAT16350.1"/>
    </source>
</evidence>
<dbReference type="NCBIfam" id="NF033749">
    <property type="entry name" value="bact_hemeryth"/>
    <property type="match status" value="1"/>
</dbReference>
<dbReference type="PANTHER" id="PTHR37164">
    <property type="entry name" value="BACTERIOHEMERYTHRIN"/>
    <property type="match status" value="1"/>
</dbReference>
<dbReference type="InterPro" id="IPR012827">
    <property type="entry name" value="Hemerythrin_metal-bd"/>
</dbReference>
<dbReference type="Gene3D" id="1.20.120.50">
    <property type="entry name" value="Hemerythrin-like"/>
    <property type="match status" value="1"/>
</dbReference>